<evidence type="ECO:0000313" key="3">
    <source>
        <dbReference type="Proteomes" id="UP001166004"/>
    </source>
</evidence>
<dbReference type="Pfam" id="PF01592">
    <property type="entry name" value="NifU_N"/>
    <property type="match status" value="1"/>
</dbReference>
<protein>
    <submittedName>
        <fullName evidence="2">Nitrogen fixation NifU-like protein</fullName>
    </submittedName>
</protein>
<dbReference type="Proteomes" id="UP001166004">
    <property type="component" value="Unassembled WGS sequence"/>
</dbReference>
<organism evidence="2 3">
    <name type="scientific">Pelagibacter ubique</name>
    <dbReference type="NCBI Taxonomy" id="198252"/>
    <lineage>
        <taxon>Bacteria</taxon>
        <taxon>Pseudomonadati</taxon>
        <taxon>Pseudomonadota</taxon>
        <taxon>Alphaproteobacteria</taxon>
        <taxon>Candidatus Pelagibacterales</taxon>
        <taxon>Candidatus Pelagibacteraceae</taxon>
        <taxon>Candidatus Pelagibacter</taxon>
    </lineage>
</organism>
<gene>
    <name evidence="2" type="ORF">VP91_00000710</name>
</gene>
<accession>A0ABX1SYM9</accession>
<feature type="domain" description="NIF system FeS cluster assembly NifU N-terminal" evidence="1">
    <location>
        <begin position="4"/>
        <end position="80"/>
    </location>
</feature>
<dbReference type="EMBL" id="LANA01000001">
    <property type="protein sequence ID" value="NMN66941.1"/>
    <property type="molecule type" value="Genomic_DNA"/>
</dbReference>
<dbReference type="InterPro" id="IPR002871">
    <property type="entry name" value="NIF_FeS_clus_asmbl_NifU_N"/>
</dbReference>
<keyword evidence="3" id="KW-1185">Reference proteome</keyword>
<reference evidence="2 3" key="1">
    <citation type="submission" date="2019-07" db="EMBL/GenBank/DDBJ databases">
        <title>SAR11 Genome Evolution.</title>
        <authorList>
            <person name="Giovannoni S."/>
        </authorList>
    </citation>
    <scope>NUCLEOTIDE SEQUENCE [LARGE SCALE GENOMIC DNA]</scope>
    <source>
        <strain evidence="2 3">HTCC9565</strain>
    </source>
</reference>
<dbReference type="CDD" id="cd06664">
    <property type="entry name" value="IscU_like"/>
    <property type="match status" value="1"/>
</dbReference>
<evidence type="ECO:0000259" key="1">
    <source>
        <dbReference type="Pfam" id="PF01592"/>
    </source>
</evidence>
<dbReference type="RefSeq" id="WP_169035466.1">
    <property type="nucleotide sequence ID" value="NZ_LANA01000001.1"/>
</dbReference>
<sequence>MDLKILEIASDTKNHKIVKNHTHQSKNKNPLCGDEMEISLIVKDNIVQDIGYQCRSCVYCQASVSLLSKWVMQAPIEKISDFVSNAEFFFDENFEQLKKINIKDLKVFKKIMNPENISRKECLLLPFKTLSKALKL</sequence>
<comment type="caution">
    <text evidence="2">The sequence shown here is derived from an EMBL/GenBank/DDBJ whole genome shotgun (WGS) entry which is preliminary data.</text>
</comment>
<dbReference type="Gene3D" id="3.90.1010.10">
    <property type="match status" value="1"/>
</dbReference>
<name>A0ABX1SYM9_PELUQ</name>
<dbReference type="SUPFAM" id="SSF82649">
    <property type="entry name" value="SufE/NifU"/>
    <property type="match status" value="1"/>
</dbReference>
<evidence type="ECO:0000313" key="2">
    <source>
        <dbReference type="EMBL" id="NMN66941.1"/>
    </source>
</evidence>
<proteinExistence type="predicted"/>